<evidence type="ECO:0000256" key="4">
    <source>
        <dbReference type="ARBA" id="ARBA00022801"/>
    </source>
</evidence>
<dbReference type="Pfam" id="PF00959">
    <property type="entry name" value="Phage_lysozyme"/>
    <property type="match status" value="1"/>
</dbReference>
<dbReference type="Pfam" id="PF01471">
    <property type="entry name" value="PG_binding_1"/>
    <property type="match status" value="1"/>
</dbReference>
<dbReference type="InterPro" id="IPR023346">
    <property type="entry name" value="Lysozyme-like_dom_sf"/>
</dbReference>
<dbReference type="InterPro" id="IPR023347">
    <property type="entry name" value="Lysozyme_dom_sf"/>
</dbReference>
<dbReference type="GO" id="GO:0003796">
    <property type="term" value="F:lysozyme activity"/>
    <property type="evidence" value="ECO:0007669"/>
    <property type="project" value="UniProtKB-EC"/>
</dbReference>
<comment type="catalytic activity">
    <reaction evidence="1 7">
        <text>Hydrolysis of (1-&gt;4)-beta-linkages between N-acetylmuramic acid and N-acetyl-D-glucosamine residues in a peptidoglycan and between N-acetyl-D-glucosamine residues in chitodextrins.</text>
        <dbReference type="EC" id="3.2.1.17"/>
    </reaction>
</comment>
<organism evidence="9 10">
    <name type="scientific">Brenneria corticis</name>
    <dbReference type="NCBI Taxonomy" id="2173106"/>
    <lineage>
        <taxon>Bacteria</taxon>
        <taxon>Pseudomonadati</taxon>
        <taxon>Pseudomonadota</taxon>
        <taxon>Gammaproteobacteria</taxon>
        <taxon>Enterobacterales</taxon>
        <taxon>Pectobacteriaceae</taxon>
        <taxon>Brenneria</taxon>
    </lineage>
</organism>
<evidence type="ECO:0000256" key="6">
    <source>
        <dbReference type="ARBA" id="ARBA00023295"/>
    </source>
</evidence>
<dbReference type="EC" id="3.2.1.17" evidence="7"/>
<dbReference type="GO" id="GO:0016998">
    <property type="term" value="P:cell wall macromolecule catabolic process"/>
    <property type="evidence" value="ECO:0007669"/>
    <property type="project" value="InterPro"/>
</dbReference>
<keyword evidence="5" id="KW-1035">Host cytoplasm</keyword>
<dbReference type="InterPro" id="IPR036365">
    <property type="entry name" value="PGBD-like_sf"/>
</dbReference>
<dbReference type="InterPro" id="IPR002477">
    <property type="entry name" value="Peptidoglycan-bd-like"/>
</dbReference>
<dbReference type="Proteomes" id="UP000296159">
    <property type="component" value="Unassembled WGS sequence"/>
</dbReference>
<dbReference type="AlphaFoldDB" id="A0A2U1TL36"/>
<name>A0A2U1TL36_9GAMM</name>
<evidence type="ECO:0000259" key="8">
    <source>
        <dbReference type="Pfam" id="PF01471"/>
    </source>
</evidence>
<protein>
    <recommendedName>
        <fullName evidence="7">Lysozyme</fullName>
        <ecNumber evidence="7">3.2.1.17</ecNumber>
    </recommendedName>
</protein>
<dbReference type="GO" id="GO:0009253">
    <property type="term" value="P:peptidoglycan catabolic process"/>
    <property type="evidence" value="ECO:0007669"/>
    <property type="project" value="InterPro"/>
</dbReference>
<dbReference type="InterPro" id="IPR051018">
    <property type="entry name" value="Bacteriophage_GH24"/>
</dbReference>
<keyword evidence="2 7" id="KW-0929">Antimicrobial</keyword>
<dbReference type="CDD" id="cd00737">
    <property type="entry name" value="lyz_endolysin_autolysin"/>
    <property type="match status" value="1"/>
</dbReference>
<keyword evidence="6 7" id="KW-0326">Glycosidase</keyword>
<evidence type="ECO:0000313" key="10">
    <source>
        <dbReference type="Proteomes" id="UP000296159"/>
    </source>
</evidence>
<dbReference type="HAMAP" id="MF_04110">
    <property type="entry name" value="ENDOLYSIN_T4"/>
    <property type="match status" value="1"/>
</dbReference>
<dbReference type="InterPro" id="IPR033907">
    <property type="entry name" value="Endolysin_autolysin"/>
</dbReference>
<keyword evidence="3 7" id="KW-0081">Bacteriolytic enzyme</keyword>
<accession>A0A2U1TL36</accession>
<evidence type="ECO:0000313" key="9">
    <source>
        <dbReference type="EMBL" id="PWC10138.1"/>
    </source>
</evidence>
<comment type="similarity">
    <text evidence="7">Belongs to the glycosyl hydrolase 24 family.</text>
</comment>
<dbReference type="Gene3D" id="1.10.530.40">
    <property type="match status" value="1"/>
</dbReference>
<feature type="domain" description="Peptidoglycan binding-like" evidence="8">
    <location>
        <begin position="17"/>
        <end position="64"/>
    </location>
</feature>
<evidence type="ECO:0000256" key="5">
    <source>
        <dbReference type="ARBA" id="ARBA00023200"/>
    </source>
</evidence>
<gene>
    <name evidence="9" type="ORF">DDT56_22490</name>
</gene>
<proteinExistence type="inferred from homology"/>
<dbReference type="EMBL" id="QDKH01000040">
    <property type="protein sequence ID" value="PWC10138.1"/>
    <property type="molecule type" value="Genomic_DNA"/>
</dbReference>
<comment type="caution">
    <text evidence="9">The sequence shown here is derived from an EMBL/GenBank/DDBJ whole genome shotgun (WGS) entry which is preliminary data.</text>
</comment>
<dbReference type="PANTHER" id="PTHR38107">
    <property type="match status" value="1"/>
</dbReference>
<dbReference type="SUPFAM" id="SSF53955">
    <property type="entry name" value="Lysozyme-like"/>
    <property type="match status" value="1"/>
</dbReference>
<dbReference type="GO" id="GO:0042742">
    <property type="term" value="P:defense response to bacterium"/>
    <property type="evidence" value="ECO:0007669"/>
    <property type="project" value="UniProtKB-KW"/>
</dbReference>
<evidence type="ECO:0000256" key="1">
    <source>
        <dbReference type="ARBA" id="ARBA00000632"/>
    </source>
</evidence>
<sequence>MMDIKYSVGMHGVNNFDDVKVVQELLIKKGYKLRIDGICGYNTIKAIRLFQRHFLSSPDAKVDTNGKTIKYLQQGNFSKGNSATTPPPLSSVNNVGDIGGLKYNPSVMSFSRQGILLLKQYEELRLKPYDDQTGKTITNYVAGATIGYGYLISSHSEFDKFKDGITETQAETLFITTLVKFEDAVKKYVKVNLTQNEFDALVIFSYNVGVDSPKSGFPGSTMLKVINGLSNEDLDTAWKMWIKSQGKVMQGLLNRRMSELNVFHKGVYVKL</sequence>
<evidence type="ECO:0000256" key="7">
    <source>
        <dbReference type="RuleBase" id="RU003788"/>
    </source>
</evidence>
<dbReference type="PANTHER" id="PTHR38107:SF3">
    <property type="entry name" value="LYSOZYME RRRD-RELATED"/>
    <property type="match status" value="1"/>
</dbReference>
<dbReference type="Gene3D" id="1.10.101.10">
    <property type="entry name" value="PGBD-like superfamily/PGBD"/>
    <property type="match status" value="1"/>
</dbReference>
<evidence type="ECO:0000256" key="3">
    <source>
        <dbReference type="ARBA" id="ARBA00022638"/>
    </source>
</evidence>
<dbReference type="InterPro" id="IPR036366">
    <property type="entry name" value="PGBDSf"/>
</dbReference>
<reference evidence="9 10" key="1">
    <citation type="submission" date="2018-04" db="EMBL/GenBank/DDBJ databases">
        <title>Brenneria corticis sp.nov.</title>
        <authorList>
            <person name="Li Y."/>
        </authorList>
    </citation>
    <scope>NUCLEOTIDE SEQUENCE [LARGE SCALE GENOMIC DNA]</scope>
    <source>
        <strain evidence="9 10">CFCC 11842</strain>
    </source>
</reference>
<evidence type="ECO:0000256" key="2">
    <source>
        <dbReference type="ARBA" id="ARBA00022529"/>
    </source>
</evidence>
<keyword evidence="4 7" id="KW-0378">Hydrolase</keyword>
<dbReference type="SUPFAM" id="SSF47090">
    <property type="entry name" value="PGBD-like"/>
    <property type="match status" value="1"/>
</dbReference>
<dbReference type="GO" id="GO:0031640">
    <property type="term" value="P:killing of cells of another organism"/>
    <property type="evidence" value="ECO:0007669"/>
    <property type="project" value="UniProtKB-KW"/>
</dbReference>
<keyword evidence="10" id="KW-1185">Reference proteome</keyword>
<dbReference type="InterPro" id="IPR002196">
    <property type="entry name" value="Glyco_hydro_24"/>
</dbReference>
<dbReference type="InterPro" id="IPR034690">
    <property type="entry name" value="Endolysin_T4_type"/>
</dbReference>